<comment type="caution">
    <text evidence="1">The sequence shown here is derived from an EMBL/GenBank/DDBJ whole genome shotgun (WGS) entry which is preliminary data.</text>
</comment>
<dbReference type="Proteomes" id="UP000305539">
    <property type="component" value="Unassembled WGS sequence"/>
</dbReference>
<proteinExistence type="predicted"/>
<evidence type="ECO:0000313" key="2">
    <source>
        <dbReference type="Proteomes" id="UP000305539"/>
    </source>
</evidence>
<protein>
    <submittedName>
        <fullName evidence="1">Uncharacterized protein</fullName>
    </submittedName>
</protein>
<reference evidence="1 2" key="1">
    <citation type="submission" date="2019-04" db="EMBL/GenBank/DDBJ databases">
        <title>Trinickia sp. 7GSK02, isolated from subtropical forest soil.</title>
        <authorList>
            <person name="Gao Z.-H."/>
            <person name="Qiu L.-H."/>
        </authorList>
    </citation>
    <scope>NUCLEOTIDE SEQUENCE [LARGE SCALE GENOMIC DNA]</scope>
    <source>
        <strain evidence="1 2">7GSK02</strain>
    </source>
</reference>
<sequence length="288" mass="31848">MELKAQTFARSRQSGWTDELLADAFAGEAACDAAEDALTHSGAYPLEQMQQALGAYDRAALAVLRRHRELRVEPLPVVGPRATAADTLLSLYINANGRLHIRPASQPKIDCEGGAWIDLGQVVASAPVMAEIDGVHAAWRRSEAEYFAQVRAAMDRLRREGGLPRAVEQVIGQLDYVESLSFYVGDRHVTLVDDAGRPTLLYALREKPYERWSDDDVLIVAALHVLMRSGRAACFDEFNGALLTARDLISRIDHCSHSDAAHASGVHYAFESLDLFERVAKLRELKRL</sequence>
<organism evidence="1 2">
    <name type="scientific">Trinickia terrae</name>
    <dbReference type="NCBI Taxonomy" id="2571161"/>
    <lineage>
        <taxon>Bacteria</taxon>
        <taxon>Pseudomonadati</taxon>
        <taxon>Pseudomonadota</taxon>
        <taxon>Betaproteobacteria</taxon>
        <taxon>Burkholderiales</taxon>
        <taxon>Burkholderiaceae</taxon>
        <taxon>Trinickia</taxon>
    </lineage>
</organism>
<keyword evidence="2" id="KW-1185">Reference proteome</keyword>
<gene>
    <name evidence="1" type="ORF">FAZ69_19550</name>
</gene>
<dbReference type="RefSeq" id="WP_136896730.1">
    <property type="nucleotide sequence ID" value="NZ_SWJE01000010.1"/>
</dbReference>
<evidence type="ECO:0000313" key="1">
    <source>
        <dbReference type="EMBL" id="TKC86837.1"/>
    </source>
</evidence>
<dbReference type="EMBL" id="SWJE01000010">
    <property type="protein sequence ID" value="TKC86837.1"/>
    <property type="molecule type" value="Genomic_DNA"/>
</dbReference>
<dbReference type="OrthoDB" id="9018052at2"/>
<name>A0A4U1I122_9BURK</name>
<dbReference type="AlphaFoldDB" id="A0A4U1I122"/>
<accession>A0A4U1I122</accession>